<feature type="chain" id="PRO_5015755227" description="Secreted protein" evidence="2">
    <location>
        <begin position="26"/>
        <end position="207"/>
    </location>
</feature>
<sequence>MPVVVVVVLLLLLLLLHITCPPAVIHILRHQPPSMPVPKGKQVARQKQHHLRPLPHGSIHHQCTQQPRPLAARPDAQRGSHDAQQHNRRATLARQHPQMRPVQRHGLGPVRAPVKRVEHVVQQEGEPVVEHRDETAASRSRVRCLRRWVEERPELGEDGLGREEALFCRGPVFAAAAVRMAADKEEGEEGECDSWEEDAEAVLDGVG</sequence>
<gene>
    <name evidence="3" type="ORF">BD289DRAFT_438906</name>
</gene>
<protein>
    <recommendedName>
        <fullName evidence="5">Secreted protein</fullName>
    </recommendedName>
</protein>
<feature type="compositionally biased region" description="Basic residues" evidence="1">
    <location>
        <begin position="42"/>
        <end position="53"/>
    </location>
</feature>
<evidence type="ECO:0008006" key="5">
    <source>
        <dbReference type="Google" id="ProtNLM"/>
    </source>
</evidence>
<dbReference type="Proteomes" id="UP000241462">
    <property type="component" value="Unassembled WGS sequence"/>
</dbReference>
<evidence type="ECO:0000256" key="1">
    <source>
        <dbReference type="SAM" id="MobiDB-lite"/>
    </source>
</evidence>
<evidence type="ECO:0000256" key="2">
    <source>
        <dbReference type="SAM" id="SignalP"/>
    </source>
</evidence>
<accession>A0A2T3A293</accession>
<keyword evidence="4" id="KW-1185">Reference proteome</keyword>
<keyword evidence="2" id="KW-0732">Signal</keyword>
<feature type="compositionally biased region" description="Basic and acidic residues" evidence="1">
    <location>
        <begin position="75"/>
        <end position="85"/>
    </location>
</feature>
<dbReference type="EMBL" id="KZ678499">
    <property type="protein sequence ID" value="PSR81540.1"/>
    <property type="molecule type" value="Genomic_DNA"/>
</dbReference>
<evidence type="ECO:0000313" key="3">
    <source>
        <dbReference type="EMBL" id="PSR81540.1"/>
    </source>
</evidence>
<feature type="region of interest" description="Disordered" evidence="1">
    <location>
        <begin position="36"/>
        <end position="106"/>
    </location>
</feature>
<name>A0A2T3A293_9PEZI</name>
<evidence type="ECO:0000313" key="4">
    <source>
        <dbReference type="Proteomes" id="UP000241462"/>
    </source>
</evidence>
<feature type="signal peptide" evidence="2">
    <location>
        <begin position="1"/>
        <end position="25"/>
    </location>
</feature>
<reference evidence="3 4" key="1">
    <citation type="journal article" date="2018" name="Mycol. Prog.">
        <title>Coniella lustricola, a new species from submerged detritus.</title>
        <authorList>
            <person name="Raudabaugh D.B."/>
            <person name="Iturriaga T."/>
            <person name="Carver A."/>
            <person name="Mondo S."/>
            <person name="Pangilinan J."/>
            <person name="Lipzen A."/>
            <person name="He G."/>
            <person name="Amirebrahimi M."/>
            <person name="Grigoriev I.V."/>
            <person name="Miller A.N."/>
        </authorList>
    </citation>
    <scope>NUCLEOTIDE SEQUENCE [LARGE SCALE GENOMIC DNA]</scope>
    <source>
        <strain evidence="3 4">B22-T-1</strain>
    </source>
</reference>
<dbReference type="InParanoid" id="A0A2T3A293"/>
<proteinExistence type="predicted"/>
<dbReference type="AlphaFoldDB" id="A0A2T3A293"/>
<organism evidence="3 4">
    <name type="scientific">Coniella lustricola</name>
    <dbReference type="NCBI Taxonomy" id="2025994"/>
    <lineage>
        <taxon>Eukaryota</taxon>
        <taxon>Fungi</taxon>
        <taxon>Dikarya</taxon>
        <taxon>Ascomycota</taxon>
        <taxon>Pezizomycotina</taxon>
        <taxon>Sordariomycetes</taxon>
        <taxon>Sordariomycetidae</taxon>
        <taxon>Diaporthales</taxon>
        <taxon>Schizoparmaceae</taxon>
        <taxon>Coniella</taxon>
    </lineage>
</organism>